<dbReference type="EMBL" id="OKRB01000081">
    <property type="protein sequence ID" value="SPE19874.1"/>
    <property type="molecule type" value="Genomic_DNA"/>
</dbReference>
<dbReference type="Proteomes" id="UP000239735">
    <property type="component" value="Unassembled WGS sequence"/>
</dbReference>
<proteinExistence type="predicted"/>
<organism evidence="1 2">
    <name type="scientific">Candidatus Sulfuritelmatomonas gaucii</name>
    <dbReference type="NCBI Taxonomy" id="2043161"/>
    <lineage>
        <taxon>Bacteria</taxon>
        <taxon>Pseudomonadati</taxon>
        <taxon>Acidobacteriota</taxon>
        <taxon>Terriglobia</taxon>
        <taxon>Terriglobales</taxon>
        <taxon>Acidobacteriaceae</taxon>
        <taxon>Candidatus Sulfuritelmatomonas</taxon>
    </lineage>
</organism>
<accession>A0A2N9L9Z4</accession>
<reference evidence="2" key="1">
    <citation type="submission" date="2018-02" db="EMBL/GenBank/DDBJ databases">
        <authorList>
            <person name="Hausmann B."/>
        </authorList>
    </citation>
    <scope>NUCLEOTIDE SEQUENCE [LARGE SCALE GENOMIC DNA]</scope>
    <source>
        <strain evidence="2">Peat soil MAG SbA5</strain>
    </source>
</reference>
<evidence type="ECO:0000313" key="2">
    <source>
        <dbReference type="Proteomes" id="UP000239735"/>
    </source>
</evidence>
<gene>
    <name evidence="1" type="ORF">SBA5_250104</name>
</gene>
<protein>
    <submittedName>
        <fullName evidence="1">Uncharacterized protein</fullName>
    </submittedName>
</protein>
<dbReference type="AlphaFoldDB" id="A0A2N9L9Z4"/>
<evidence type="ECO:0000313" key="1">
    <source>
        <dbReference type="EMBL" id="SPE19874.1"/>
    </source>
</evidence>
<sequence length="58" mass="6363">MHEPVESVHAHRPAQNCETSSHCLEKVTQFGREIASGGVFGGVMCELKPVLFTPIQIE</sequence>
<name>A0A2N9L9Z4_9BACT</name>